<sequence length="133" mass="14115">MALAALGFAWSAATAHAQDTCGTEQYDHNGSVMDVTVCRGEMTITYAGPRPGLRQAGVAPGTVLFRGRFQPGRPGEEATPLAGTAYVFRGGCPPAGYPVEGELHAEIILWGKAPVRDSGCRVTGYRDDTLRFN</sequence>
<feature type="chain" id="PRO_5032354514" evidence="1">
    <location>
        <begin position="18"/>
        <end position="133"/>
    </location>
</feature>
<evidence type="ECO:0000313" key="2">
    <source>
        <dbReference type="EMBL" id="RAI03309.1"/>
    </source>
</evidence>
<reference evidence="2 3" key="1">
    <citation type="submission" date="2018-05" db="EMBL/GenBank/DDBJ databases">
        <title>Acuticoccus sediminis sp. nov., isolated from deep-sea sediment of Indian Ocean.</title>
        <authorList>
            <person name="Liu X."/>
            <person name="Lai Q."/>
            <person name="Du Y."/>
            <person name="Sun F."/>
            <person name="Zhang X."/>
            <person name="Wang S."/>
            <person name="Shao Z."/>
        </authorList>
    </citation>
    <scope>NUCLEOTIDE SEQUENCE [LARGE SCALE GENOMIC DNA]</scope>
    <source>
        <strain evidence="2 3">PTG4-2</strain>
    </source>
</reference>
<gene>
    <name evidence="2" type="ORF">DLJ53_01970</name>
</gene>
<evidence type="ECO:0000256" key="1">
    <source>
        <dbReference type="SAM" id="SignalP"/>
    </source>
</evidence>
<evidence type="ECO:0000313" key="3">
    <source>
        <dbReference type="Proteomes" id="UP000249590"/>
    </source>
</evidence>
<accession>A0A8B2P406</accession>
<keyword evidence="1" id="KW-0732">Signal</keyword>
<dbReference type="Proteomes" id="UP000249590">
    <property type="component" value="Unassembled WGS sequence"/>
</dbReference>
<comment type="caution">
    <text evidence="2">The sequence shown here is derived from an EMBL/GenBank/DDBJ whole genome shotgun (WGS) entry which is preliminary data.</text>
</comment>
<feature type="signal peptide" evidence="1">
    <location>
        <begin position="1"/>
        <end position="17"/>
    </location>
</feature>
<proteinExistence type="predicted"/>
<name>A0A8B2P406_9HYPH</name>
<protein>
    <submittedName>
        <fullName evidence="2">Uncharacterized protein</fullName>
    </submittedName>
</protein>
<organism evidence="2 3">
    <name type="scientific">Acuticoccus sediminis</name>
    <dbReference type="NCBI Taxonomy" id="2184697"/>
    <lineage>
        <taxon>Bacteria</taxon>
        <taxon>Pseudomonadati</taxon>
        <taxon>Pseudomonadota</taxon>
        <taxon>Alphaproteobacteria</taxon>
        <taxon>Hyphomicrobiales</taxon>
        <taxon>Amorphaceae</taxon>
        <taxon>Acuticoccus</taxon>
    </lineage>
</organism>
<keyword evidence="3" id="KW-1185">Reference proteome</keyword>
<dbReference type="AlphaFoldDB" id="A0A8B2P406"/>
<dbReference type="EMBL" id="QHHQ01000001">
    <property type="protein sequence ID" value="RAI03309.1"/>
    <property type="molecule type" value="Genomic_DNA"/>
</dbReference>